<sequence>MSEGNLNQLLKSKETLPKPKKRSTWLLWVVLIIVIAVGVGIWFLLVREKPSVENPASENFGEEVNLTDKGKDLNEFNWSQMEQGPYHDRVSFATGATLTDWIDSEKILAEHASVPDVLVKDATLYVYFVDVSQNGKPEQIGLLRSVDYGQTWEEKVFATIQGLGDKVAVDPAPMLLEDGRIRLYYFDIGSTKTQGTENNTIYSAISSDGINFTQETGFRFRKADIFDPDVIKINGTWRMYVGTGNQQVLTAISQDGLTFTYEGVALNGGAIPNVVYENGTYYLFTGGIEISTSSDGETFTETGKRFDSGGPTNDPGVAKLSDGTYFMVYKTDDGTKKPQNNPPVN</sequence>
<dbReference type="AlphaFoldDB" id="A0A2M7AN47"/>
<dbReference type="Proteomes" id="UP000229916">
    <property type="component" value="Unassembled WGS sequence"/>
</dbReference>
<feature type="region of interest" description="Disordered" evidence="1">
    <location>
        <begin position="295"/>
        <end position="315"/>
    </location>
</feature>
<comment type="caution">
    <text evidence="3">The sequence shown here is derived from an EMBL/GenBank/DDBJ whole genome shotgun (WGS) entry which is preliminary data.</text>
</comment>
<keyword evidence="2" id="KW-0472">Membrane</keyword>
<gene>
    <name evidence="3" type="ORF">COS81_02475</name>
</gene>
<organism evidence="3 4">
    <name type="scientific">candidate division WWE3 bacterium CG06_land_8_20_14_3_00_42_16</name>
    <dbReference type="NCBI Taxonomy" id="1975083"/>
    <lineage>
        <taxon>Bacteria</taxon>
        <taxon>Katanobacteria</taxon>
    </lineage>
</organism>
<keyword evidence="2" id="KW-1133">Transmembrane helix</keyword>
<evidence type="ECO:0000256" key="1">
    <source>
        <dbReference type="SAM" id="MobiDB-lite"/>
    </source>
</evidence>
<accession>A0A2M7AN47</accession>
<dbReference type="Gene3D" id="2.115.10.20">
    <property type="entry name" value="Glycosyl hydrolase domain, family 43"/>
    <property type="match status" value="2"/>
</dbReference>
<evidence type="ECO:0000313" key="4">
    <source>
        <dbReference type="Proteomes" id="UP000229916"/>
    </source>
</evidence>
<evidence type="ECO:0008006" key="5">
    <source>
        <dbReference type="Google" id="ProtNLM"/>
    </source>
</evidence>
<dbReference type="EMBL" id="PEWD01000052">
    <property type="protein sequence ID" value="PIU68819.1"/>
    <property type="molecule type" value="Genomic_DNA"/>
</dbReference>
<reference evidence="4" key="1">
    <citation type="submission" date="2017-09" db="EMBL/GenBank/DDBJ databases">
        <title>Depth-based differentiation of microbial function through sediment-hosted aquifers and enrichment of novel symbionts in the deep terrestrial subsurface.</title>
        <authorList>
            <person name="Probst A.J."/>
            <person name="Ladd B."/>
            <person name="Jarett J.K."/>
            <person name="Geller-Mcgrath D.E."/>
            <person name="Sieber C.M.K."/>
            <person name="Emerson J.B."/>
            <person name="Anantharaman K."/>
            <person name="Thomas B.C."/>
            <person name="Malmstrom R."/>
            <person name="Stieglmeier M."/>
            <person name="Klingl A."/>
            <person name="Woyke T."/>
            <person name="Ryan C.M."/>
            <person name="Banfield J.F."/>
        </authorList>
    </citation>
    <scope>NUCLEOTIDE SEQUENCE [LARGE SCALE GENOMIC DNA]</scope>
</reference>
<name>A0A2M7AN47_UNCKA</name>
<keyword evidence="2" id="KW-0812">Transmembrane</keyword>
<evidence type="ECO:0000256" key="2">
    <source>
        <dbReference type="SAM" id="Phobius"/>
    </source>
</evidence>
<proteinExistence type="predicted"/>
<dbReference type="SUPFAM" id="SSF75005">
    <property type="entry name" value="Arabinanase/levansucrase/invertase"/>
    <property type="match status" value="2"/>
</dbReference>
<dbReference type="InterPro" id="IPR023296">
    <property type="entry name" value="Glyco_hydro_beta-prop_sf"/>
</dbReference>
<evidence type="ECO:0000313" key="3">
    <source>
        <dbReference type="EMBL" id="PIU68819.1"/>
    </source>
</evidence>
<feature type="transmembrane region" description="Helical" evidence="2">
    <location>
        <begin position="25"/>
        <end position="45"/>
    </location>
</feature>
<protein>
    <recommendedName>
        <fullName evidence="5">Glycosyl hydrolase family 32 N-terminal domain-containing protein</fullName>
    </recommendedName>
</protein>